<reference evidence="1" key="2">
    <citation type="journal article" date="2021" name="PeerJ">
        <title>Extensive microbial diversity within the chicken gut microbiome revealed by metagenomics and culture.</title>
        <authorList>
            <person name="Gilroy R."/>
            <person name="Ravi A."/>
            <person name="Getino M."/>
            <person name="Pursley I."/>
            <person name="Horton D.L."/>
            <person name="Alikhan N.F."/>
            <person name="Baker D."/>
            <person name="Gharbi K."/>
            <person name="Hall N."/>
            <person name="Watson M."/>
            <person name="Adriaenssens E.M."/>
            <person name="Foster-Nyarko E."/>
            <person name="Jarju S."/>
            <person name="Secka A."/>
            <person name="Antonio M."/>
            <person name="Oren A."/>
            <person name="Chaudhuri R.R."/>
            <person name="La Ragione R."/>
            <person name="Hildebrand F."/>
            <person name="Pallen M.J."/>
        </authorList>
    </citation>
    <scope>NUCLEOTIDE SEQUENCE</scope>
    <source>
        <strain evidence="1">CHK176-6737</strain>
    </source>
</reference>
<evidence type="ECO:0000313" key="1">
    <source>
        <dbReference type="EMBL" id="HIU69640.1"/>
    </source>
</evidence>
<gene>
    <name evidence="1" type="ORF">IAD23_06765</name>
</gene>
<evidence type="ECO:0000313" key="2">
    <source>
        <dbReference type="Proteomes" id="UP000824125"/>
    </source>
</evidence>
<dbReference type="EMBL" id="DVNM01000036">
    <property type="protein sequence ID" value="HIU69640.1"/>
    <property type="molecule type" value="Genomic_DNA"/>
</dbReference>
<dbReference type="SUPFAM" id="SSF101898">
    <property type="entry name" value="NHL repeat"/>
    <property type="match status" value="1"/>
</dbReference>
<reference evidence="1" key="1">
    <citation type="submission" date="2020-10" db="EMBL/GenBank/DDBJ databases">
        <authorList>
            <person name="Gilroy R."/>
        </authorList>
    </citation>
    <scope>NUCLEOTIDE SEQUENCE</scope>
    <source>
        <strain evidence="1">CHK176-6737</strain>
    </source>
</reference>
<dbReference type="AlphaFoldDB" id="A0A9D1MVT0"/>
<protein>
    <submittedName>
        <fullName evidence="1">Uncharacterized protein</fullName>
    </submittedName>
</protein>
<sequence>MQRISRCEVIDIIDYNDHAVVFVEKRPLAENPAKYRANYLVYDFDKQQVEQITKSAYLLKKFGPEFNKISAQVRNFVSCDAAILYDKRVLMIYPNGEAGIFDRDGELGWTGSFAYHEETVSGLALEGKYFWCVCKNENCIIRYSAQNMKVDLRIGGKNAVTFQAPEHISCADGDLYVCCNTNKVKRIDGTNYGVEDYLESKEHILRFKKHGKNAIICTPYGAYAV</sequence>
<proteinExistence type="predicted"/>
<organism evidence="1 2">
    <name type="scientific">Candidatus Scybalenecus merdavium</name>
    <dbReference type="NCBI Taxonomy" id="2840939"/>
    <lineage>
        <taxon>Bacteria</taxon>
        <taxon>Bacillati</taxon>
        <taxon>Bacillota</taxon>
        <taxon>Clostridia</taxon>
        <taxon>Eubacteriales</taxon>
        <taxon>Oscillospiraceae</taxon>
        <taxon>Oscillospiraceae incertae sedis</taxon>
        <taxon>Candidatus Scybalenecus</taxon>
    </lineage>
</organism>
<comment type="caution">
    <text evidence="1">The sequence shown here is derived from an EMBL/GenBank/DDBJ whole genome shotgun (WGS) entry which is preliminary data.</text>
</comment>
<name>A0A9D1MVT0_9FIRM</name>
<dbReference type="Proteomes" id="UP000824125">
    <property type="component" value="Unassembled WGS sequence"/>
</dbReference>
<accession>A0A9D1MVT0</accession>